<accession>A0AAJ2NTE9</accession>
<dbReference type="RefSeq" id="WP_323468371.1">
    <property type="nucleotide sequence ID" value="NZ_JAWJAY010001513.1"/>
</dbReference>
<dbReference type="Proteomes" id="UP001285636">
    <property type="component" value="Unassembled WGS sequence"/>
</dbReference>
<dbReference type="InterPro" id="IPR029044">
    <property type="entry name" value="Nucleotide-diphossugar_trans"/>
</dbReference>
<proteinExistence type="predicted"/>
<dbReference type="AlphaFoldDB" id="A0AAJ2NTE9"/>
<dbReference type="Pfam" id="PF12804">
    <property type="entry name" value="NTP_transf_3"/>
    <property type="match status" value="1"/>
</dbReference>
<sequence length="78" mass="8352">SVKKAVANNAAKTLVVLNHNFPEMKNEVADLPVSIVWNYSSTLGMSSSLVIAIKSLPPSCDAALILLSDQPEVKVEIM</sequence>
<dbReference type="InterPro" id="IPR025877">
    <property type="entry name" value="MobA-like_NTP_Trfase"/>
</dbReference>
<feature type="non-terminal residue" evidence="2">
    <location>
        <position position="78"/>
    </location>
</feature>
<dbReference type="SUPFAM" id="SSF53448">
    <property type="entry name" value="Nucleotide-diphospho-sugar transferases"/>
    <property type="match status" value="1"/>
</dbReference>
<gene>
    <name evidence="2" type="ORF">RYX45_25240</name>
</gene>
<feature type="domain" description="MobA-like NTP transferase" evidence="1">
    <location>
        <begin position="10"/>
        <end position="77"/>
    </location>
</feature>
<evidence type="ECO:0000313" key="3">
    <source>
        <dbReference type="Proteomes" id="UP001285636"/>
    </source>
</evidence>
<comment type="caution">
    <text evidence="2">The sequence shown here is derived from an EMBL/GenBank/DDBJ whole genome shotgun (WGS) entry which is preliminary data.</text>
</comment>
<name>A0AAJ2NTE9_ALKPS</name>
<evidence type="ECO:0000259" key="1">
    <source>
        <dbReference type="Pfam" id="PF12804"/>
    </source>
</evidence>
<evidence type="ECO:0000313" key="2">
    <source>
        <dbReference type="EMBL" id="MDV2888469.1"/>
    </source>
</evidence>
<dbReference type="EMBL" id="JAWJAY010001513">
    <property type="protein sequence ID" value="MDV2888469.1"/>
    <property type="molecule type" value="Genomic_DNA"/>
</dbReference>
<protein>
    <submittedName>
        <fullName evidence="2">NTP transferase domain-containing protein</fullName>
    </submittedName>
</protein>
<keyword evidence="2" id="KW-0808">Transferase</keyword>
<dbReference type="Gene3D" id="3.90.550.10">
    <property type="entry name" value="Spore Coat Polysaccharide Biosynthesis Protein SpsA, Chain A"/>
    <property type="match status" value="1"/>
</dbReference>
<feature type="non-terminal residue" evidence="2">
    <location>
        <position position="1"/>
    </location>
</feature>
<dbReference type="GO" id="GO:0016779">
    <property type="term" value="F:nucleotidyltransferase activity"/>
    <property type="evidence" value="ECO:0007669"/>
    <property type="project" value="UniProtKB-ARBA"/>
</dbReference>
<organism evidence="2 3">
    <name type="scientific">Alkalihalophilus pseudofirmus</name>
    <name type="common">Bacillus pseudofirmus</name>
    <dbReference type="NCBI Taxonomy" id="79885"/>
    <lineage>
        <taxon>Bacteria</taxon>
        <taxon>Bacillati</taxon>
        <taxon>Bacillota</taxon>
        <taxon>Bacilli</taxon>
        <taxon>Bacillales</taxon>
        <taxon>Bacillaceae</taxon>
        <taxon>Alkalihalophilus</taxon>
    </lineage>
</organism>
<reference evidence="2" key="1">
    <citation type="submission" date="2023-10" db="EMBL/GenBank/DDBJ databases">
        <title>Screening of Alkalihalophilus pseudofirmusBZ-TG-HK211 and Its Alleviation of Salt Stress on Rapeseed Growth.</title>
        <authorList>
            <person name="Zhao B."/>
            <person name="Guo T."/>
        </authorList>
    </citation>
    <scope>NUCLEOTIDE SEQUENCE</scope>
    <source>
        <strain evidence="2">BZ-TG-HK211</strain>
    </source>
</reference>